<reference evidence="4" key="1">
    <citation type="submission" date="2016-10" db="EMBL/GenBank/DDBJ databases">
        <authorList>
            <person name="Varghese N."/>
            <person name="Submissions S."/>
        </authorList>
    </citation>
    <scope>NUCLEOTIDE SEQUENCE [LARGE SCALE GENOMIC DNA]</scope>
    <source>
        <strain evidence="4">BP1-148</strain>
    </source>
</reference>
<dbReference type="GO" id="GO:0004527">
    <property type="term" value="F:exonuclease activity"/>
    <property type="evidence" value="ECO:0007669"/>
    <property type="project" value="UniProtKB-KW"/>
</dbReference>
<gene>
    <name evidence="3" type="ORF">SAMN04487901_105133</name>
</gene>
<dbReference type="AlphaFoldDB" id="A0A1G7V8L1"/>
<proteinExistence type="predicted"/>
<sequence>MFLLALLLLMGTGTTFAQEKKFSLYGIGFYNLENLFDTCHDEGHNDYQFLPDGQYKWTGLKYSNKLKNMARVLAELGTDKLPGIGCAIIGVSEVENAKCMEDLCNQEPLKKRGYKFVHVEGPDYRGVDCAMIYNPRLFSVENVTLMPYTYILPEDSMRHTRGFLTVSGKLAGEHVAVIVNHLPSRGAGSFYREEGGRQIRLVKDSLLRVDPDFKIIIMGDMNDDPQDKSMAVSLGAQRKMKDVEKGGLWNPWWDTLANGTGTLMYDGKWNLFDQIILSQSLLDQNKKKDYRTLKYFAHQIFRRDYLFQKEGKYKGNTLRTHAGGVWLNGYSDHLPTVVYVVKEVK</sequence>
<dbReference type="InterPro" id="IPR005135">
    <property type="entry name" value="Endo/exonuclease/phosphatase"/>
</dbReference>
<accession>A0A1G7V8L1</accession>
<dbReference type="PANTHER" id="PTHR42834:SF1">
    <property type="entry name" value="ENDONUCLEASE_EXONUCLEASE_PHOSPHATASE FAMILY PROTEIN (AFU_ORTHOLOGUE AFUA_3G09210)"/>
    <property type="match status" value="1"/>
</dbReference>
<keyword evidence="3" id="KW-0540">Nuclease</keyword>
<evidence type="ECO:0000313" key="4">
    <source>
        <dbReference type="Proteomes" id="UP000198779"/>
    </source>
</evidence>
<dbReference type="InterPro" id="IPR036691">
    <property type="entry name" value="Endo/exonu/phosph_ase_sf"/>
</dbReference>
<name>A0A1G7V8L1_9BACT</name>
<evidence type="ECO:0000259" key="2">
    <source>
        <dbReference type="Pfam" id="PF19580"/>
    </source>
</evidence>
<dbReference type="PANTHER" id="PTHR42834">
    <property type="entry name" value="ENDONUCLEASE/EXONUCLEASE/PHOSPHATASE FAMILY PROTEIN (AFU_ORTHOLOGUE AFUA_3G09210)"/>
    <property type="match status" value="1"/>
</dbReference>
<keyword evidence="3" id="KW-0269">Exonuclease</keyword>
<keyword evidence="3" id="KW-0255">Endonuclease</keyword>
<protein>
    <submittedName>
        <fullName evidence="3">Endonuclease/Exonuclease/phosphatase family protein</fullName>
    </submittedName>
</protein>
<organism evidence="3 4">
    <name type="scientific">Prevotella communis</name>
    <dbReference type="NCBI Taxonomy" id="2913614"/>
    <lineage>
        <taxon>Bacteria</taxon>
        <taxon>Pseudomonadati</taxon>
        <taxon>Bacteroidota</taxon>
        <taxon>Bacteroidia</taxon>
        <taxon>Bacteroidales</taxon>
        <taxon>Prevotellaceae</taxon>
        <taxon>Prevotella</taxon>
    </lineage>
</organism>
<dbReference type="Gene3D" id="3.60.10.10">
    <property type="entry name" value="Endonuclease/exonuclease/phosphatase"/>
    <property type="match status" value="1"/>
</dbReference>
<keyword evidence="1" id="KW-0732">Signal</keyword>
<keyword evidence="4" id="KW-1185">Reference proteome</keyword>
<dbReference type="EMBL" id="FNCQ01000005">
    <property type="protein sequence ID" value="SDG55861.1"/>
    <property type="molecule type" value="Genomic_DNA"/>
</dbReference>
<dbReference type="STRING" id="645274.SAMN04487901_105133"/>
<dbReference type="Proteomes" id="UP000198779">
    <property type="component" value="Unassembled WGS sequence"/>
</dbReference>
<dbReference type="GO" id="GO:0004519">
    <property type="term" value="F:endonuclease activity"/>
    <property type="evidence" value="ECO:0007669"/>
    <property type="project" value="UniProtKB-KW"/>
</dbReference>
<dbReference type="Pfam" id="PF19580">
    <property type="entry name" value="Exo_endo_phos_3"/>
    <property type="match status" value="1"/>
</dbReference>
<evidence type="ECO:0000313" key="3">
    <source>
        <dbReference type="EMBL" id="SDG55861.1"/>
    </source>
</evidence>
<dbReference type="SUPFAM" id="SSF56219">
    <property type="entry name" value="DNase I-like"/>
    <property type="match status" value="1"/>
</dbReference>
<feature type="domain" description="Endonuclease/exonuclease/phosphatase" evidence="2">
    <location>
        <begin position="27"/>
        <end position="342"/>
    </location>
</feature>
<keyword evidence="3" id="KW-0378">Hydrolase</keyword>
<feature type="signal peptide" evidence="1">
    <location>
        <begin position="1"/>
        <end position="17"/>
    </location>
</feature>
<evidence type="ECO:0000256" key="1">
    <source>
        <dbReference type="SAM" id="SignalP"/>
    </source>
</evidence>
<feature type="chain" id="PRO_5011449545" evidence="1">
    <location>
        <begin position="18"/>
        <end position="345"/>
    </location>
</feature>